<dbReference type="FunFam" id="1.10.630.10:FF:000012">
    <property type="entry name" value="Cytochrome P450 family protein"/>
    <property type="match status" value="1"/>
</dbReference>
<dbReference type="InterPro" id="IPR051103">
    <property type="entry name" value="Plant_metabolite_P450s"/>
</dbReference>
<dbReference type="EMBL" id="HG996474">
    <property type="protein sequence ID" value="CAG1836061.1"/>
    <property type="molecule type" value="Genomic_DNA"/>
</dbReference>
<dbReference type="PRINTS" id="PR00463">
    <property type="entry name" value="EP450I"/>
</dbReference>
<dbReference type="InParanoid" id="A0A804KM68"/>
<evidence type="ECO:0000256" key="3">
    <source>
        <dbReference type="ARBA" id="ARBA00022692"/>
    </source>
</evidence>
<dbReference type="GO" id="GO:0020037">
    <property type="term" value="F:heme binding"/>
    <property type="evidence" value="ECO:0007669"/>
    <property type="project" value="InterPro"/>
</dbReference>
<reference evidence="13" key="2">
    <citation type="submission" date="2021-05" db="UniProtKB">
        <authorList>
            <consortium name="EnsemblPlants"/>
        </authorList>
    </citation>
    <scope>IDENTIFICATION</scope>
    <source>
        <strain evidence="13">subsp. malaccensis</strain>
    </source>
</reference>
<keyword evidence="6 11" id="KW-0560">Oxidoreductase</keyword>
<dbReference type="PROSITE" id="PS00086">
    <property type="entry name" value="CYTOCHROME_P450"/>
    <property type="match status" value="1"/>
</dbReference>
<keyword evidence="7 10" id="KW-0408">Iron</keyword>
<sequence>MFVCTKPPHLLFVQKNLNPTLSFVGRQPQSAFLMKMRMKPISVDDCVFFFLTLSVCVAARFLLSRLFTTNSSPQEQKSTSEAVLPIPPGPRHIPLLSPILWLRRSLFDAEPLLRRLRAEYGPIFAVRITSRPAIFIADRHLAHDALVHHGAVFADRPSSNQANNLLTSNRHNISSAPYGPLWRLLRRNLTSGILQPARVRLFADYRRWVLGILLGRLKARAENDAGVVVVMESFQHAMFCLLVLMCFGEKLDEKAIGEIEATQRHLLGSFAKFNVFSFFPRITKLVFRKLWNTLVAIRRRQEELFIPLIRKRRERYQQLQNQEEEGDFVYSYVDSVLGLRLPEEGGRELTDGEIVSLCSEFLSAGTDTTATALQWIMAHLVKDQHVQRKLFDEIKAVAGAQAEEIREEDLQRMPYLKAVILEGLRRHPPGHFVLPHTVSEDVSFNGYLVPKGAPVNFTVAEMGWDEKLWAQPMEFRPERFLAGGEGEEVDITGSREIKMMPFGVGRRICPGMGLAMLHLEYFVANLVREFEWKPVEGEEVDLSEALELTVVMKHPLRSRMTPRM</sequence>
<keyword evidence="9" id="KW-0472">Membrane</keyword>
<gene>
    <name evidence="12" type="ORF">GSMUA_240300.1</name>
</gene>
<evidence type="ECO:0000256" key="9">
    <source>
        <dbReference type="ARBA" id="ARBA00023136"/>
    </source>
</evidence>
<dbReference type="InterPro" id="IPR002401">
    <property type="entry name" value="Cyt_P450_E_grp-I"/>
</dbReference>
<evidence type="ECO:0000256" key="1">
    <source>
        <dbReference type="ARBA" id="ARBA00004167"/>
    </source>
</evidence>
<keyword evidence="5" id="KW-1133">Transmembrane helix</keyword>
<evidence type="ECO:0000256" key="6">
    <source>
        <dbReference type="ARBA" id="ARBA00023002"/>
    </source>
</evidence>
<dbReference type="CDD" id="cd11075">
    <property type="entry name" value="CYP77_89"/>
    <property type="match status" value="1"/>
</dbReference>
<evidence type="ECO:0000256" key="10">
    <source>
        <dbReference type="PIRSR" id="PIRSR602401-1"/>
    </source>
</evidence>
<evidence type="ECO:0000256" key="11">
    <source>
        <dbReference type="RuleBase" id="RU000461"/>
    </source>
</evidence>
<evidence type="ECO:0000313" key="14">
    <source>
        <dbReference type="Proteomes" id="UP000012960"/>
    </source>
</evidence>
<keyword evidence="4 10" id="KW-0479">Metal-binding</keyword>
<keyword evidence="14" id="KW-1185">Reference proteome</keyword>
<dbReference type="Gramene" id="Ma09_t21670.1">
    <property type="protein sequence ID" value="Ma09_p21670.1"/>
    <property type="gene ID" value="Ma09_g21670"/>
</dbReference>
<dbReference type="GO" id="GO:0016020">
    <property type="term" value="C:membrane"/>
    <property type="evidence" value="ECO:0000318"/>
    <property type="project" value="GO_Central"/>
</dbReference>
<dbReference type="InterPro" id="IPR017972">
    <property type="entry name" value="Cyt_P450_CS"/>
</dbReference>
<dbReference type="SUPFAM" id="SSF48264">
    <property type="entry name" value="Cytochrome P450"/>
    <property type="match status" value="1"/>
</dbReference>
<dbReference type="Gene3D" id="1.10.630.10">
    <property type="entry name" value="Cytochrome P450"/>
    <property type="match status" value="1"/>
</dbReference>
<comment type="subcellular location">
    <subcellularLocation>
        <location evidence="1">Membrane</location>
        <topology evidence="1">Single-pass membrane protein</topology>
    </subcellularLocation>
</comment>
<feature type="binding site" description="axial binding residue" evidence="10">
    <location>
        <position position="509"/>
    </location>
    <ligand>
        <name>heme</name>
        <dbReference type="ChEBI" id="CHEBI:30413"/>
    </ligand>
    <ligandPart>
        <name>Fe</name>
        <dbReference type="ChEBI" id="CHEBI:18248"/>
    </ligandPart>
</feature>
<dbReference type="PRINTS" id="PR00385">
    <property type="entry name" value="P450"/>
</dbReference>
<dbReference type="Proteomes" id="UP000012960">
    <property type="component" value="Unplaced"/>
</dbReference>
<dbReference type="InterPro" id="IPR036396">
    <property type="entry name" value="Cyt_P450_sf"/>
</dbReference>
<dbReference type="GO" id="GO:0016709">
    <property type="term" value="F:oxidoreductase activity, acting on paired donors, with incorporation or reduction of molecular oxygen, NAD(P)H as one donor, and incorporation of one atom of oxygen"/>
    <property type="evidence" value="ECO:0000318"/>
    <property type="project" value="GO_Central"/>
</dbReference>
<comment type="cofactor">
    <cofactor evidence="10">
        <name>heme</name>
        <dbReference type="ChEBI" id="CHEBI:30413"/>
    </cofactor>
</comment>
<evidence type="ECO:0000256" key="2">
    <source>
        <dbReference type="ARBA" id="ARBA00022617"/>
    </source>
</evidence>
<evidence type="ECO:0000256" key="5">
    <source>
        <dbReference type="ARBA" id="ARBA00022989"/>
    </source>
</evidence>
<accession>A0A804KM68</accession>
<dbReference type="GO" id="GO:0005506">
    <property type="term" value="F:iron ion binding"/>
    <property type="evidence" value="ECO:0007669"/>
    <property type="project" value="InterPro"/>
</dbReference>
<reference evidence="12" key="1">
    <citation type="submission" date="2021-03" db="EMBL/GenBank/DDBJ databases">
        <authorList>
            <consortium name="Genoscope - CEA"/>
            <person name="William W."/>
        </authorList>
    </citation>
    <scope>NUCLEOTIDE SEQUENCE</scope>
    <source>
        <strain evidence="12">Doubled-haploid Pahang</strain>
    </source>
</reference>
<keyword evidence="8 11" id="KW-0503">Monooxygenase</keyword>
<dbReference type="EnsemblPlants" id="Ma09_t21670.1">
    <property type="protein sequence ID" value="Ma09_p21670.1"/>
    <property type="gene ID" value="Ma09_g21670"/>
</dbReference>
<dbReference type="Pfam" id="PF00067">
    <property type="entry name" value="p450"/>
    <property type="match status" value="1"/>
</dbReference>
<evidence type="ECO:0000256" key="8">
    <source>
        <dbReference type="ARBA" id="ARBA00023033"/>
    </source>
</evidence>
<comment type="similarity">
    <text evidence="11">Belongs to the cytochrome P450 family.</text>
</comment>
<evidence type="ECO:0000313" key="12">
    <source>
        <dbReference type="EMBL" id="CAG1836061.1"/>
    </source>
</evidence>
<protein>
    <submittedName>
        <fullName evidence="12">(wild Malaysian banana) hypothetical protein</fullName>
    </submittedName>
</protein>
<evidence type="ECO:0000256" key="4">
    <source>
        <dbReference type="ARBA" id="ARBA00022723"/>
    </source>
</evidence>
<dbReference type="OMA" id="MISTIMC"/>
<dbReference type="AlphaFoldDB" id="A0A804KM68"/>
<dbReference type="PANTHER" id="PTHR24298:SF800">
    <property type="entry name" value="CYTOCHROME P450 89A2-RELATED"/>
    <property type="match status" value="1"/>
</dbReference>
<proteinExistence type="inferred from homology"/>
<evidence type="ECO:0000313" key="13">
    <source>
        <dbReference type="EnsemblPlants" id="Ma09_p21670.1"/>
    </source>
</evidence>
<name>A0A804KM68_MUSAM</name>
<organism evidence="13 14">
    <name type="scientific">Musa acuminata subsp. malaccensis</name>
    <name type="common">Wild banana</name>
    <name type="synonym">Musa malaccensis</name>
    <dbReference type="NCBI Taxonomy" id="214687"/>
    <lineage>
        <taxon>Eukaryota</taxon>
        <taxon>Viridiplantae</taxon>
        <taxon>Streptophyta</taxon>
        <taxon>Embryophyta</taxon>
        <taxon>Tracheophyta</taxon>
        <taxon>Spermatophyta</taxon>
        <taxon>Magnoliopsida</taxon>
        <taxon>Liliopsida</taxon>
        <taxon>Zingiberales</taxon>
        <taxon>Musaceae</taxon>
        <taxon>Musa</taxon>
    </lineage>
</organism>
<dbReference type="PANTHER" id="PTHR24298">
    <property type="entry name" value="FLAVONOID 3'-MONOOXYGENASE-RELATED"/>
    <property type="match status" value="1"/>
</dbReference>
<keyword evidence="2 10" id="KW-0349">Heme</keyword>
<keyword evidence="3" id="KW-0812">Transmembrane</keyword>
<dbReference type="FunCoup" id="A0A804KM68">
    <property type="interactions" value="184"/>
</dbReference>
<evidence type="ECO:0000256" key="7">
    <source>
        <dbReference type="ARBA" id="ARBA00023004"/>
    </source>
</evidence>
<dbReference type="InterPro" id="IPR001128">
    <property type="entry name" value="Cyt_P450"/>
</dbReference>